<dbReference type="InterPro" id="IPR043502">
    <property type="entry name" value="DNA/RNA_pol_sf"/>
</dbReference>
<evidence type="ECO:0000313" key="3">
    <source>
        <dbReference type="Proteomes" id="UP001168821"/>
    </source>
</evidence>
<dbReference type="EMBL" id="JALNTZ010000008">
    <property type="protein sequence ID" value="KAJ3644314.1"/>
    <property type="molecule type" value="Genomic_DNA"/>
</dbReference>
<gene>
    <name evidence="2" type="ORF">Zmor_026980</name>
</gene>
<dbReference type="AlphaFoldDB" id="A0AA38HVI3"/>
<dbReference type="PANTHER" id="PTHR33332">
    <property type="entry name" value="REVERSE TRANSCRIPTASE DOMAIN-CONTAINING PROTEIN"/>
    <property type="match status" value="1"/>
</dbReference>
<comment type="caution">
    <text evidence="2">The sequence shown here is derived from an EMBL/GenBank/DDBJ whole genome shotgun (WGS) entry which is preliminary data.</text>
</comment>
<name>A0AA38HVI3_9CUCU</name>
<accession>A0AA38HVI3</accession>
<keyword evidence="3" id="KW-1185">Reference proteome</keyword>
<dbReference type="GO" id="GO:0071897">
    <property type="term" value="P:DNA biosynthetic process"/>
    <property type="evidence" value="ECO:0007669"/>
    <property type="project" value="UniProtKB-ARBA"/>
</dbReference>
<dbReference type="PROSITE" id="PS50878">
    <property type="entry name" value="RT_POL"/>
    <property type="match status" value="1"/>
</dbReference>
<feature type="domain" description="Reverse transcriptase" evidence="1">
    <location>
        <begin position="164"/>
        <end position="428"/>
    </location>
</feature>
<sequence>MKEYYRKKWLKTKNYKFYNEFSRLRSLTKTLISDSYRSYIVNMETNIKSNPAEIWKSLNNRRGHSRIPNTLHDEKFEYSEPYSIVNAFADFFSSSFSLNDPILITDSVNSTVPFGFPLICEDDLTSVMERFSNKCTSGDDLIPSFLIRDCRLVFAKPLSILFNLAIKTCTFPSLWKRARISPVFKNGDKSCIPNYRPVCILSNFGKVFEKVLYQVIYNKVKSYISPYQHGFVSGRSTDTNLSIIAQYLAEEVDNRGRVDVIYTDLSKAFDKIQHNILIQKLNNFGLNTDALALIESYLSSRVCYVYYNGFTSREFIATSGVPQGSHLGPLLFVLFINDLLLSLSCPVLAYADDIKLYVSINFYNEVLLLQSNLNVLTQWCMTHKLILNKQKCFFVTFTITHSPLLTQYMIDGYRLDKKDCMKDLGVVFDSTLTFVKHLNCVCSSVSKSLGFVMRTCRNFSDLNLMKQLFYSYVLSKIEYGILVWSPIYASHALMLDKIYRRFLKYLSYRIDGAYPERGTSSVIYDDLFV</sequence>
<dbReference type="InterPro" id="IPR000477">
    <property type="entry name" value="RT_dom"/>
</dbReference>
<evidence type="ECO:0000313" key="2">
    <source>
        <dbReference type="EMBL" id="KAJ3644314.1"/>
    </source>
</evidence>
<dbReference type="Pfam" id="PF00078">
    <property type="entry name" value="RVT_1"/>
    <property type="match status" value="1"/>
</dbReference>
<evidence type="ECO:0000259" key="1">
    <source>
        <dbReference type="PROSITE" id="PS50878"/>
    </source>
</evidence>
<proteinExistence type="predicted"/>
<dbReference type="SUPFAM" id="SSF56672">
    <property type="entry name" value="DNA/RNA polymerases"/>
    <property type="match status" value="1"/>
</dbReference>
<protein>
    <recommendedName>
        <fullName evidence="1">Reverse transcriptase domain-containing protein</fullName>
    </recommendedName>
</protein>
<dbReference type="Proteomes" id="UP001168821">
    <property type="component" value="Unassembled WGS sequence"/>
</dbReference>
<organism evidence="2 3">
    <name type="scientific">Zophobas morio</name>
    <dbReference type="NCBI Taxonomy" id="2755281"/>
    <lineage>
        <taxon>Eukaryota</taxon>
        <taxon>Metazoa</taxon>
        <taxon>Ecdysozoa</taxon>
        <taxon>Arthropoda</taxon>
        <taxon>Hexapoda</taxon>
        <taxon>Insecta</taxon>
        <taxon>Pterygota</taxon>
        <taxon>Neoptera</taxon>
        <taxon>Endopterygota</taxon>
        <taxon>Coleoptera</taxon>
        <taxon>Polyphaga</taxon>
        <taxon>Cucujiformia</taxon>
        <taxon>Tenebrionidae</taxon>
        <taxon>Zophobas</taxon>
    </lineage>
</organism>
<reference evidence="2" key="1">
    <citation type="journal article" date="2023" name="G3 (Bethesda)">
        <title>Whole genome assemblies of Zophobas morio and Tenebrio molitor.</title>
        <authorList>
            <person name="Kaur S."/>
            <person name="Stinson S.A."/>
            <person name="diCenzo G.C."/>
        </authorList>
    </citation>
    <scope>NUCLEOTIDE SEQUENCE</scope>
    <source>
        <strain evidence="2">QUZm001</strain>
    </source>
</reference>
<dbReference type="CDD" id="cd01650">
    <property type="entry name" value="RT_nLTR_like"/>
    <property type="match status" value="1"/>
</dbReference>